<evidence type="ECO:0000259" key="8">
    <source>
        <dbReference type="Pfam" id="PF25766"/>
    </source>
</evidence>
<evidence type="ECO:0000256" key="5">
    <source>
        <dbReference type="SAM" id="MobiDB-lite"/>
    </source>
</evidence>
<dbReference type="InterPro" id="IPR016024">
    <property type="entry name" value="ARM-type_fold"/>
</dbReference>
<dbReference type="SUPFAM" id="SSF48371">
    <property type="entry name" value="ARM repeat"/>
    <property type="match status" value="1"/>
</dbReference>
<dbReference type="Pfam" id="PF08621">
    <property type="entry name" value="RPAP1_N"/>
    <property type="match status" value="1"/>
</dbReference>
<evidence type="ECO:0000313" key="10">
    <source>
        <dbReference type="Proteomes" id="UP001293593"/>
    </source>
</evidence>
<dbReference type="InterPro" id="IPR055326">
    <property type="entry name" value="MINIYO"/>
</dbReference>
<name>A0AAE1K475_9FABA</name>
<sequence length="1608" mass="180346">MEKQKKSNGGEEEKRSTRQKVFGTNSLPFSGDVYSGLVGGIVEKGIVENPPSKPTSISFPKPTVLPFPVARHRSEGPHWRPVNSKMDDDNNDDNEDEEDKDFMEFDPVKAHANPVQRKNKKGLDFSRWKEFIQQDSSPLGKKSEERMLYSRQPKEKKMDNEQDKTADKGTSSSSDTGFTTFMEAKPLSYSSDSGISNSVSPMELNNSTKLDLQETTKDDRICDVEEASKYEAGSNQVNSKRMPDDSFGSLDVLSRPQQNSLTSRMDSCSTSNKFANEPVSMSLESQIDAENQARIKQMSAEEIAEAQDEIMEKMSPALLKLLQKRGEEKLRKKNDSILEVGNGHESVYQHAENVNDAKFSLHAENDVSNALVTPPLEKKENKLDAENNTTKTSTTGSSSSWNAWSDRVEAVRELRFSLAGDVVENSTDLVSVNDNLSERDYLRSEGDPGAAGYTIKEAVALTRSVVPGQRVLALRLLSSMLEKVVDNICKHKVEYLVKSEDRVNKSVDWEAIWAFSLGPEPELVLALRMCLDDNHSSVVLACVKAIECVLSCDVNENFFDISEKKASYDKDICTAPVFRTKPDINVGFLPGGFWKYSAKPSNILPFPEDSIEDETEGKHTIQDDVTVAGQDFTAGLVRMGILPKLRYLLETDLTTATEECIMSILIAIARHSPSCANAVLNCQRLIQTVVQRFTVDNTEIRPSMIKSVGLFKVLARLDQKNCLEFIKNGYFQTMTWHLYQHASSIEHWVKSGKEKCKLGSALIVEQLRFWKVCILYGYCVSYFSDLFPALSFWLNPPPFEKLIEKNVLYEFASISREAYLVLESLTRRLPKLFSQQSQKLPGFIDAETEVWSWNYAGPVVDLAIKWIATRSDPQVSKLFEGQKKLRAGFASQDLSVTLLLWVYGACIHMLFRVLERLTPEDAINPYENGGPVPWLPEFVPKIGLQLIKSWLLGFSVSFGTNDGDPVGHESFIEELIFLRENGDHEMALASVCCLNGMFKMINTIDHLIKSAKNGICGLPPQNNTFSKEGKMLEDGILNASCVNLKLMLNVFTNLVASGWQCMLFIETFGRGGPAPGVGIGWGAPGGGFWSKRVLLAQTDAIFLIHLLETLKILSINAPIAEETASMMLRINSALGFCLIAGPGDGIFMEKAVDLLFDVSVLKYLNVCIQDFLLENRGETFKWQYEEEDYLQFSRLLSSHFRKRWLSVKLKSNAVEDTTVSGAKTSQKGNAHLDTIYEDADMSNVKTPSYTSLAVEWARQRVPLPVHFYLSPISTIVHSKRSGPQKVSSSHNTHDQTNLLEVARSGLFFVLGVEALSSFHHTDFPSPIQHVSLTWKLHSLSVNFLVGMELLEQEQGKETFEALQDLYGELLDKEKSIRRKEVIQNNNCHTEFLRFQCEIFESYSTIIEDLVEQFSAISYGDLIFGRQVALYLHRCVESSLRLAAWNALSNAHVLELLPPLEKCIAGTDGYLDPVEDNEAVLEAYVKAWVSGALDRAAIRGSVAYSLVVHHLSSFLFLVCPADKMFLRNKLVRSLLRDYAEKQQHERLMLNLIRHNKKSLTPEMDEQKGGMLQEKSWLESRLKVLAEACEGYSSLLTQVNKLKAIILGNG</sequence>
<feature type="region of interest" description="Disordered" evidence="5">
    <location>
        <begin position="1"/>
        <end position="26"/>
    </location>
</feature>
<keyword evidence="3" id="KW-0804">Transcription</keyword>
<dbReference type="Proteomes" id="UP001293593">
    <property type="component" value="Unassembled WGS sequence"/>
</dbReference>
<dbReference type="PANTHER" id="PTHR47605:SF2">
    <property type="entry name" value="TRANSCRIPTIONAL ELONGATION REGULATOR MINIYO"/>
    <property type="match status" value="1"/>
</dbReference>
<evidence type="ECO:0000259" key="7">
    <source>
        <dbReference type="Pfam" id="PF08621"/>
    </source>
</evidence>
<organism evidence="9 10">
    <name type="scientific">Acacia crassicarpa</name>
    <name type="common">northern wattle</name>
    <dbReference type="NCBI Taxonomy" id="499986"/>
    <lineage>
        <taxon>Eukaryota</taxon>
        <taxon>Viridiplantae</taxon>
        <taxon>Streptophyta</taxon>
        <taxon>Embryophyta</taxon>
        <taxon>Tracheophyta</taxon>
        <taxon>Spermatophyta</taxon>
        <taxon>Magnoliopsida</taxon>
        <taxon>eudicotyledons</taxon>
        <taxon>Gunneridae</taxon>
        <taxon>Pentapetalae</taxon>
        <taxon>rosids</taxon>
        <taxon>fabids</taxon>
        <taxon>Fabales</taxon>
        <taxon>Fabaceae</taxon>
        <taxon>Caesalpinioideae</taxon>
        <taxon>mimosoid clade</taxon>
        <taxon>Acacieae</taxon>
        <taxon>Acacia</taxon>
    </lineage>
</organism>
<evidence type="ECO:0000256" key="2">
    <source>
        <dbReference type="ARBA" id="ARBA00009953"/>
    </source>
</evidence>
<feature type="domain" description="RPAP1 C-terminal" evidence="6">
    <location>
        <begin position="413"/>
        <end position="484"/>
    </location>
</feature>
<dbReference type="EMBL" id="JAWXYG010000009">
    <property type="protein sequence ID" value="KAK4263615.1"/>
    <property type="molecule type" value="Genomic_DNA"/>
</dbReference>
<protein>
    <recommendedName>
        <fullName evidence="11">Transcriptional elongation regulator MINIYO</fullName>
    </recommendedName>
</protein>
<proteinExistence type="inferred from homology"/>
<dbReference type="Pfam" id="PF25766">
    <property type="entry name" value="TPR_RPAP1"/>
    <property type="match status" value="1"/>
</dbReference>
<evidence type="ECO:0000256" key="3">
    <source>
        <dbReference type="ARBA" id="ARBA00023163"/>
    </source>
</evidence>
<feature type="compositionally biased region" description="Low complexity" evidence="5">
    <location>
        <begin position="168"/>
        <end position="178"/>
    </location>
</feature>
<dbReference type="InterPro" id="IPR013929">
    <property type="entry name" value="RPAP1_C"/>
</dbReference>
<dbReference type="Pfam" id="PF08620">
    <property type="entry name" value="RPAP1_C"/>
    <property type="match status" value="1"/>
</dbReference>
<feature type="domain" description="RPAP1 N-terminal" evidence="7">
    <location>
        <begin position="286"/>
        <end position="329"/>
    </location>
</feature>
<feature type="compositionally biased region" description="Basic and acidic residues" evidence="5">
    <location>
        <begin position="376"/>
        <end position="385"/>
    </location>
</feature>
<feature type="compositionally biased region" description="Basic and acidic residues" evidence="5">
    <location>
        <begin position="141"/>
        <end position="167"/>
    </location>
</feature>
<comment type="similarity">
    <text evidence="2">Belongs to the RPAP1 family.</text>
</comment>
<evidence type="ECO:0000256" key="1">
    <source>
        <dbReference type="ARBA" id="ARBA00004123"/>
    </source>
</evidence>
<keyword evidence="4" id="KW-0539">Nucleus</keyword>
<accession>A0AAE1K475</accession>
<reference evidence="9" key="1">
    <citation type="submission" date="2023-10" db="EMBL/GenBank/DDBJ databases">
        <title>Chromosome-level genome of the transformable northern wattle, Acacia crassicarpa.</title>
        <authorList>
            <person name="Massaro I."/>
            <person name="Sinha N.R."/>
            <person name="Poethig S."/>
            <person name="Leichty A.R."/>
        </authorList>
    </citation>
    <scope>NUCLEOTIDE SEQUENCE</scope>
    <source>
        <strain evidence="9">Acra3RX</strain>
        <tissue evidence="9">Leaf</tissue>
    </source>
</reference>
<comment type="subcellular location">
    <subcellularLocation>
        <location evidence="1">Nucleus</location>
    </subcellularLocation>
</comment>
<keyword evidence="10" id="KW-1185">Reference proteome</keyword>
<dbReference type="InterPro" id="IPR013930">
    <property type="entry name" value="RPAP1_N"/>
</dbReference>
<dbReference type="InterPro" id="IPR057989">
    <property type="entry name" value="TPR_RPAP1/MINIYO-like"/>
</dbReference>
<evidence type="ECO:0000259" key="6">
    <source>
        <dbReference type="Pfam" id="PF08620"/>
    </source>
</evidence>
<feature type="domain" description="RPAP1/MINIYO-like TPR repeats" evidence="8">
    <location>
        <begin position="1323"/>
        <end position="1515"/>
    </location>
</feature>
<evidence type="ECO:0008006" key="11">
    <source>
        <dbReference type="Google" id="ProtNLM"/>
    </source>
</evidence>
<evidence type="ECO:0000313" key="9">
    <source>
        <dbReference type="EMBL" id="KAK4263615.1"/>
    </source>
</evidence>
<dbReference type="PANTHER" id="PTHR47605">
    <property type="entry name" value="TRANSCRIPTIONAL ELONGATION REGULATOR MINIYO"/>
    <property type="match status" value="1"/>
</dbReference>
<gene>
    <name evidence="9" type="ORF">QN277_029004</name>
</gene>
<feature type="compositionally biased region" description="Basic and acidic residues" evidence="5">
    <location>
        <begin position="121"/>
        <end position="132"/>
    </location>
</feature>
<feature type="compositionally biased region" description="Low complexity" evidence="5">
    <location>
        <begin position="389"/>
        <end position="400"/>
    </location>
</feature>
<feature type="region of interest" description="Disordered" evidence="5">
    <location>
        <begin position="374"/>
        <end position="401"/>
    </location>
</feature>
<comment type="caution">
    <text evidence="9">The sequence shown here is derived from an EMBL/GenBank/DDBJ whole genome shotgun (WGS) entry which is preliminary data.</text>
</comment>
<evidence type="ECO:0000256" key="4">
    <source>
        <dbReference type="ARBA" id="ARBA00023242"/>
    </source>
</evidence>
<feature type="compositionally biased region" description="Acidic residues" evidence="5">
    <location>
        <begin position="89"/>
        <end position="101"/>
    </location>
</feature>
<feature type="region of interest" description="Disordered" evidence="5">
    <location>
        <begin position="68"/>
        <end position="178"/>
    </location>
</feature>
<feature type="compositionally biased region" description="Basic and acidic residues" evidence="5">
    <location>
        <begin position="1"/>
        <end position="16"/>
    </location>
</feature>